<dbReference type="PIRSF" id="PIRSF003174">
    <property type="entry name" value="CreA"/>
    <property type="match status" value="1"/>
</dbReference>
<evidence type="ECO:0000256" key="1">
    <source>
        <dbReference type="SAM" id="SignalP"/>
    </source>
</evidence>
<dbReference type="EMBL" id="JBHSLU010000063">
    <property type="protein sequence ID" value="MFC5507314.1"/>
    <property type="molecule type" value="Genomic_DNA"/>
</dbReference>
<sequence length="170" mass="18371">MKALASALLAGALALAGLAAPAAAQEDLIFRKSTVWKMLTPDDKLAVYGVDDPVVEGVACHYTVPEKGGVSGMFGVAEEVSDVSLACRQIGPIRFKEKAEQGDVVFRERRSLIWKKMQIVRGCDAKRNVLIYMVYSDKLIDGSPKNSTSSVPIMPWGGTGEPAKCGEWIR</sequence>
<keyword evidence="3" id="KW-1185">Reference proteome</keyword>
<protein>
    <submittedName>
        <fullName evidence="2">CreA family protein</fullName>
    </submittedName>
</protein>
<evidence type="ECO:0000313" key="2">
    <source>
        <dbReference type="EMBL" id="MFC5507314.1"/>
    </source>
</evidence>
<accession>A0ABW0P3Q2</accession>
<keyword evidence="1" id="KW-0732">Signal</keyword>
<dbReference type="Proteomes" id="UP001596060">
    <property type="component" value="Unassembled WGS sequence"/>
</dbReference>
<evidence type="ECO:0000313" key="3">
    <source>
        <dbReference type="Proteomes" id="UP001596060"/>
    </source>
</evidence>
<proteinExistence type="predicted"/>
<name>A0ABW0P3Q2_9HYPH</name>
<feature type="chain" id="PRO_5046046162" evidence="1">
    <location>
        <begin position="25"/>
        <end position="170"/>
    </location>
</feature>
<organism evidence="2 3">
    <name type="scientific">Bosea massiliensis</name>
    <dbReference type="NCBI Taxonomy" id="151419"/>
    <lineage>
        <taxon>Bacteria</taxon>
        <taxon>Pseudomonadati</taxon>
        <taxon>Pseudomonadota</taxon>
        <taxon>Alphaproteobacteria</taxon>
        <taxon>Hyphomicrobiales</taxon>
        <taxon>Boseaceae</taxon>
        <taxon>Bosea</taxon>
    </lineage>
</organism>
<reference evidence="3" key="1">
    <citation type="journal article" date="2019" name="Int. J. Syst. Evol. Microbiol.">
        <title>The Global Catalogue of Microorganisms (GCM) 10K type strain sequencing project: providing services to taxonomists for standard genome sequencing and annotation.</title>
        <authorList>
            <consortium name="The Broad Institute Genomics Platform"/>
            <consortium name="The Broad Institute Genome Sequencing Center for Infectious Disease"/>
            <person name="Wu L."/>
            <person name="Ma J."/>
        </authorList>
    </citation>
    <scope>NUCLEOTIDE SEQUENCE [LARGE SCALE GENOMIC DNA]</scope>
    <source>
        <strain evidence="3">CCUG 43117</strain>
    </source>
</reference>
<dbReference type="Pfam" id="PF05981">
    <property type="entry name" value="CreA"/>
    <property type="match status" value="1"/>
</dbReference>
<comment type="caution">
    <text evidence="2">The sequence shown here is derived from an EMBL/GenBank/DDBJ whole genome shotgun (WGS) entry which is preliminary data.</text>
</comment>
<gene>
    <name evidence="2" type="ORF">ACFPN9_18905</name>
</gene>
<dbReference type="PANTHER" id="PTHR37952:SF2">
    <property type="entry name" value="PROTEIN CREA"/>
    <property type="match status" value="1"/>
</dbReference>
<dbReference type="PANTHER" id="PTHR37952">
    <property type="match status" value="1"/>
</dbReference>
<dbReference type="InterPro" id="IPR010292">
    <property type="entry name" value="Uncharacterised_CreA"/>
</dbReference>
<dbReference type="RefSeq" id="WP_082735212.1">
    <property type="nucleotide sequence ID" value="NZ_JBHSLU010000063.1"/>
</dbReference>
<feature type="signal peptide" evidence="1">
    <location>
        <begin position="1"/>
        <end position="24"/>
    </location>
</feature>